<dbReference type="PROSITE" id="PS50072">
    <property type="entry name" value="CSA_PPIASE_2"/>
    <property type="match status" value="1"/>
</dbReference>
<dbReference type="CDD" id="cd00317">
    <property type="entry name" value="cyclophilin"/>
    <property type="match status" value="1"/>
</dbReference>
<dbReference type="Proteomes" id="UP000320791">
    <property type="component" value="Unassembled WGS sequence"/>
</dbReference>
<dbReference type="InterPro" id="IPR044666">
    <property type="entry name" value="Cyclophilin_A-like"/>
</dbReference>
<feature type="signal peptide" evidence="2">
    <location>
        <begin position="1"/>
        <end position="22"/>
    </location>
</feature>
<evidence type="ECO:0000313" key="5">
    <source>
        <dbReference type="Proteomes" id="UP000320791"/>
    </source>
</evidence>
<protein>
    <submittedName>
        <fullName evidence="4">Peptidylprolyl isomerase</fullName>
    </submittedName>
</protein>
<dbReference type="AlphaFoldDB" id="A0A5C5UEJ8"/>
<dbReference type="GO" id="GO:0003755">
    <property type="term" value="F:peptidyl-prolyl cis-trans isomerase activity"/>
    <property type="evidence" value="ECO:0007669"/>
    <property type="project" value="InterPro"/>
</dbReference>
<proteinExistence type="predicted"/>
<accession>A0A5C5UEJ8</accession>
<dbReference type="PANTHER" id="PTHR45625">
    <property type="entry name" value="PEPTIDYL-PROLYL CIS-TRANS ISOMERASE-RELATED"/>
    <property type="match status" value="1"/>
</dbReference>
<dbReference type="Gene3D" id="2.40.100.10">
    <property type="entry name" value="Cyclophilin-like"/>
    <property type="match status" value="1"/>
</dbReference>
<keyword evidence="2" id="KW-0732">Signal</keyword>
<dbReference type="EMBL" id="VOHM01000018">
    <property type="protein sequence ID" value="TWT24197.1"/>
    <property type="molecule type" value="Genomic_DNA"/>
</dbReference>
<name>A0A5C5UEJ8_9CORY</name>
<dbReference type="RefSeq" id="WP_146324713.1">
    <property type="nucleotide sequence ID" value="NZ_BAABLR010000005.1"/>
</dbReference>
<gene>
    <name evidence="4" type="ORF">FRX94_08535</name>
</gene>
<dbReference type="Pfam" id="PF00160">
    <property type="entry name" value="Pro_isomerase"/>
    <property type="match status" value="1"/>
</dbReference>
<evidence type="ECO:0000256" key="1">
    <source>
        <dbReference type="ARBA" id="ARBA00002388"/>
    </source>
</evidence>
<evidence type="ECO:0000256" key="2">
    <source>
        <dbReference type="SAM" id="SignalP"/>
    </source>
</evidence>
<feature type="chain" id="PRO_5039488047" evidence="2">
    <location>
        <begin position="23"/>
        <end position="212"/>
    </location>
</feature>
<keyword evidence="5" id="KW-1185">Reference proteome</keyword>
<comment type="caution">
    <text evidence="4">The sequence shown here is derived from an EMBL/GenBank/DDBJ whole genome shotgun (WGS) entry which is preliminary data.</text>
</comment>
<organism evidence="4 5">
    <name type="scientific">Corynebacterium canis</name>
    <dbReference type="NCBI Taxonomy" id="679663"/>
    <lineage>
        <taxon>Bacteria</taxon>
        <taxon>Bacillati</taxon>
        <taxon>Actinomycetota</taxon>
        <taxon>Actinomycetes</taxon>
        <taxon>Mycobacteriales</taxon>
        <taxon>Corynebacteriaceae</taxon>
        <taxon>Corynebacterium</taxon>
    </lineage>
</organism>
<dbReference type="PROSITE" id="PS51257">
    <property type="entry name" value="PROKAR_LIPOPROTEIN"/>
    <property type="match status" value="1"/>
</dbReference>
<dbReference type="InterPro" id="IPR029000">
    <property type="entry name" value="Cyclophilin-like_dom_sf"/>
</dbReference>
<feature type="domain" description="PPIase cyclophilin-type" evidence="3">
    <location>
        <begin position="64"/>
        <end position="212"/>
    </location>
</feature>
<evidence type="ECO:0000259" key="3">
    <source>
        <dbReference type="PROSITE" id="PS50072"/>
    </source>
</evidence>
<comment type="function">
    <text evidence="1">PPIases accelerate the folding of proteins. It catalyzes the cis-trans isomerization of proline imidic peptide bonds in oligopeptides.</text>
</comment>
<dbReference type="OrthoDB" id="5507614at2"/>
<dbReference type="SUPFAM" id="SSF50891">
    <property type="entry name" value="Cyclophilin-like"/>
    <property type="match status" value="1"/>
</dbReference>
<dbReference type="InterPro" id="IPR002130">
    <property type="entry name" value="Cyclophilin-type_PPIase_dom"/>
</dbReference>
<keyword evidence="4" id="KW-0413">Isomerase</keyword>
<dbReference type="PANTHER" id="PTHR45625:SF3">
    <property type="entry name" value="PEPTIDYL-PROLYL CIS-TRANS ISOMERASE B-RELATED"/>
    <property type="match status" value="1"/>
</dbReference>
<reference evidence="4 5" key="1">
    <citation type="submission" date="2019-08" db="EMBL/GenBank/DDBJ databases">
        <authorList>
            <person name="Lei W."/>
        </authorList>
    </citation>
    <scope>NUCLEOTIDE SEQUENCE [LARGE SCALE GENOMIC DNA]</scope>
    <source>
        <strain evidence="4 5">CCUG 58627</strain>
    </source>
</reference>
<evidence type="ECO:0000313" key="4">
    <source>
        <dbReference type="EMBL" id="TWT24197.1"/>
    </source>
</evidence>
<sequence length="212" mass="22181">MKYVPYLAVVALLLGACSTNEPGETTPDDNKCHFTETGSASREVSLPSGPSDGNATVKLATNQGEIAMNLDGSKAPCAAATIEHLAEQGFYDNTLCHRVTTQNIFILQCGDPTATGSGGPGFTFKDEYPVGTDEQGLYTAGVIAMANSGPDTNGSQFFFTYKDSPLPPNYTIVGRVAEESMPILQSIGERGAAEGARDAAPAQAVHIEKATL</sequence>